<organism evidence="1 2">
    <name type="scientific">Proteus penneri</name>
    <dbReference type="NCBI Taxonomy" id="102862"/>
    <lineage>
        <taxon>Bacteria</taxon>
        <taxon>Pseudomonadati</taxon>
        <taxon>Pseudomonadota</taxon>
        <taxon>Gammaproteobacteria</taxon>
        <taxon>Enterobacterales</taxon>
        <taxon>Morganellaceae</taxon>
        <taxon>Proteus</taxon>
    </lineage>
</organism>
<dbReference type="EMBL" id="JAEKCB010000002">
    <property type="protein sequence ID" value="MBJ2116970.1"/>
    <property type="molecule type" value="Genomic_DNA"/>
</dbReference>
<evidence type="ECO:0000313" key="2">
    <source>
        <dbReference type="Proteomes" id="UP000619976"/>
    </source>
</evidence>
<proteinExistence type="predicted"/>
<sequence length="290" mass="33647">MSGTNGVQPTNMGVVFLGQIKNESKQYGSLSKAVSFIGNTFRNFLGLNKIKDIVSDNSSNNTYYTANMYGENNNVSSTENNFILPDINNNSNPIYPHLSEKIQVVKLSTFFDKKNDNNSESKTQLKESIKYQDNQSTESNVIIREYHKDSRVRKKKENEQSMVNSDKVEDRLSAYRKEFINEKKSENAVDKEYNDIKERYNLKNSDYSLIENKIKDSNVSKEDKIKDIKKYLAAHDNLMKNISFWEKTKNLFGKSEKIKTLQKEQKTHALTIYRETIKTDININVLQDKR</sequence>
<protein>
    <submittedName>
        <fullName evidence="1">Uncharacterized protein</fullName>
    </submittedName>
</protein>
<comment type="caution">
    <text evidence="1">The sequence shown here is derived from an EMBL/GenBank/DDBJ whole genome shotgun (WGS) entry which is preliminary data.</text>
</comment>
<accession>A0ABS0W0Y2</accession>
<dbReference type="RefSeq" id="WP_161669932.1">
    <property type="nucleotide sequence ID" value="NZ_CAXOKJ010000014.1"/>
</dbReference>
<dbReference type="Proteomes" id="UP000619976">
    <property type="component" value="Unassembled WGS sequence"/>
</dbReference>
<evidence type="ECO:0000313" key="1">
    <source>
        <dbReference type="EMBL" id="MBJ2116970.1"/>
    </source>
</evidence>
<reference evidence="1 2" key="1">
    <citation type="submission" date="2020-12" db="EMBL/GenBank/DDBJ databases">
        <title>Enhanced detection system for hospital associated transmission using whole genome sequencing surveillance.</title>
        <authorList>
            <person name="Harrison L.H."/>
            <person name="Van Tyne D."/>
            <person name="Marsh J.W."/>
            <person name="Griffith M.P."/>
            <person name="Snyder D.J."/>
            <person name="Cooper V.S."/>
            <person name="Mustapha M."/>
        </authorList>
    </citation>
    <scope>NUCLEOTIDE SEQUENCE [LARGE SCALE GENOMIC DNA]</scope>
    <source>
        <strain evidence="1 2">PR00195</strain>
    </source>
</reference>
<keyword evidence="2" id="KW-1185">Reference proteome</keyword>
<gene>
    <name evidence="1" type="ORF">JFQ69_04725</name>
</gene>
<name>A0ABS0W0Y2_9GAMM</name>